<dbReference type="PANTHER" id="PTHR42715:SF10">
    <property type="entry name" value="BETA-GLUCOSIDASE"/>
    <property type="match status" value="1"/>
</dbReference>
<evidence type="ECO:0000313" key="5">
    <source>
        <dbReference type="Proteomes" id="UP000824041"/>
    </source>
</evidence>
<keyword evidence="2 4" id="KW-0378">Hydrolase</keyword>
<dbReference type="InterPro" id="IPR026891">
    <property type="entry name" value="Fn3-like"/>
</dbReference>
<dbReference type="InterPro" id="IPR050288">
    <property type="entry name" value="Cellulose_deg_GH3"/>
</dbReference>
<proteinExistence type="inferred from homology"/>
<evidence type="ECO:0000313" key="4">
    <source>
        <dbReference type="EMBL" id="HIZ23561.1"/>
    </source>
</evidence>
<dbReference type="InterPro" id="IPR002772">
    <property type="entry name" value="Glyco_hydro_3_C"/>
</dbReference>
<dbReference type="GO" id="GO:0004553">
    <property type="term" value="F:hydrolase activity, hydrolyzing O-glycosyl compounds"/>
    <property type="evidence" value="ECO:0007669"/>
    <property type="project" value="InterPro"/>
</dbReference>
<organism evidence="4 5">
    <name type="scientific">Candidatus Blautia faecigallinarum</name>
    <dbReference type="NCBI Taxonomy" id="2838488"/>
    <lineage>
        <taxon>Bacteria</taxon>
        <taxon>Bacillati</taxon>
        <taxon>Bacillota</taxon>
        <taxon>Clostridia</taxon>
        <taxon>Lachnospirales</taxon>
        <taxon>Lachnospiraceae</taxon>
        <taxon>Blautia</taxon>
    </lineage>
</organism>
<dbReference type="GO" id="GO:0005975">
    <property type="term" value="P:carbohydrate metabolic process"/>
    <property type="evidence" value="ECO:0007669"/>
    <property type="project" value="InterPro"/>
</dbReference>
<reference evidence="4" key="2">
    <citation type="submission" date="2021-04" db="EMBL/GenBank/DDBJ databases">
        <authorList>
            <person name="Gilroy R."/>
        </authorList>
    </citation>
    <scope>NUCLEOTIDE SEQUENCE</scope>
    <source>
        <strain evidence="4">14324</strain>
    </source>
</reference>
<evidence type="ECO:0000256" key="1">
    <source>
        <dbReference type="ARBA" id="ARBA00005336"/>
    </source>
</evidence>
<feature type="domain" description="Fibronectin type III-like" evidence="3">
    <location>
        <begin position="309"/>
        <end position="380"/>
    </location>
</feature>
<sequence>MVLLKNEGILPLKKGETIALWGGGAVATVKGGTGSGDVNEREVVSIYRGLAEAGFNFSNKEWLDGYARIYQEERLSWRDMLRKKLEGAIGIQVLNIYAENTFQMPAGEAMKPGDFEGAKAALYVISRKAGEGADRFQEPGDYYLSEQEKADLRYLSEHCENVVVIINAGGLIDLNEILDLPNLKGLLSIVQPGMEGGHALADFLTGETVPSGKLTDTWAKDYFDYPGAADYSHMNGNIDKEYYNEGIYVGYRYFDSFDKEVEYPFGFGLSYTQFSIYGTKVELPENNDRQDVRVSAVVKNRGTVYSGKEVVQVYVTCPQTGMEKEYKRLCGFAKTRVLKPGEEQMLVIDIDPRSLSSYSEKDHAWILEPGKYGIWIGNSSRDVSLETVLEVKEPVNLEKTEHICPLKESLQELSCPAGLRTQKEHAWLKEAEEKKIPVLAFSPEPVKKQIWTESGYEKKARELVQKLTDEELTAMVIGEISKGQGQALGSAGSMVPGSAGETSGILKEKYGIPGVAMADGPAGLRLIRSYEVDKKTGNIYSEGILDALEGGFLASVKFH</sequence>
<dbReference type="Gene3D" id="2.60.40.10">
    <property type="entry name" value="Immunoglobulins"/>
    <property type="match status" value="1"/>
</dbReference>
<dbReference type="InterPro" id="IPR013783">
    <property type="entry name" value="Ig-like_fold"/>
</dbReference>
<name>A0A9D2DUY7_9FIRM</name>
<dbReference type="Gene3D" id="3.40.50.1700">
    <property type="entry name" value="Glycoside hydrolase family 3 C-terminal domain"/>
    <property type="match status" value="1"/>
</dbReference>
<reference evidence="4" key="1">
    <citation type="journal article" date="2021" name="PeerJ">
        <title>Extensive microbial diversity within the chicken gut microbiome revealed by metagenomics and culture.</title>
        <authorList>
            <person name="Gilroy R."/>
            <person name="Ravi A."/>
            <person name="Getino M."/>
            <person name="Pursley I."/>
            <person name="Horton D.L."/>
            <person name="Alikhan N.F."/>
            <person name="Baker D."/>
            <person name="Gharbi K."/>
            <person name="Hall N."/>
            <person name="Watson M."/>
            <person name="Adriaenssens E.M."/>
            <person name="Foster-Nyarko E."/>
            <person name="Jarju S."/>
            <person name="Secka A."/>
            <person name="Antonio M."/>
            <person name="Oren A."/>
            <person name="Chaudhuri R.R."/>
            <person name="La Ragione R."/>
            <person name="Hildebrand F."/>
            <person name="Pallen M.J."/>
        </authorList>
    </citation>
    <scope>NUCLEOTIDE SEQUENCE</scope>
    <source>
        <strain evidence="4">14324</strain>
    </source>
</reference>
<comment type="caution">
    <text evidence="4">The sequence shown here is derived from an EMBL/GenBank/DDBJ whole genome shotgun (WGS) entry which is preliminary data.</text>
</comment>
<comment type="similarity">
    <text evidence="1">Belongs to the glycosyl hydrolase 3 family.</text>
</comment>
<dbReference type="PANTHER" id="PTHR42715">
    <property type="entry name" value="BETA-GLUCOSIDASE"/>
    <property type="match status" value="1"/>
</dbReference>
<dbReference type="Pfam" id="PF01915">
    <property type="entry name" value="Glyco_hydro_3_C"/>
    <property type="match status" value="1"/>
</dbReference>
<dbReference type="Pfam" id="PF14310">
    <property type="entry name" value="Fn3-like"/>
    <property type="match status" value="1"/>
</dbReference>
<evidence type="ECO:0000259" key="3">
    <source>
        <dbReference type="SMART" id="SM01217"/>
    </source>
</evidence>
<dbReference type="SMART" id="SM01217">
    <property type="entry name" value="Fn3_like"/>
    <property type="match status" value="1"/>
</dbReference>
<dbReference type="Proteomes" id="UP000824041">
    <property type="component" value="Unassembled WGS sequence"/>
</dbReference>
<accession>A0A9D2DUY7</accession>
<dbReference type="InterPro" id="IPR036881">
    <property type="entry name" value="Glyco_hydro_3_C_sf"/>
</dbReference>
<dbReference type="SUPFAM" id="SSF52279">
    <property type="entry name" value="Beta-D-glucan exohydrolase, C-terminal domain"/>
    <property type="match status" value="1"/>
</dbReference>
<dbReference type="AlphaFoldDB" id="A0A9D2DUY7"/>
<evidence type="ECO:0000256" key="2">
    <source>
        <dbReference type="ARBA" id="ARBA00022801"/>
    </source>
</evidence>
<dbReference type="EMBL" id="DXBU01000164">
    <property type="protein sequence ID" value="HIZ23561.1"/>
    <property type="molecule type" value="Genomic_DNA"/>
</dbReference>
<gene>
    <name evidence="4" type="ORF">IAA21_12335</name>
</gene>
<protein>
    <submittedName>
        <fullName evidence="4">Glycoside hydrolase family 3 C-terminal domain-containing protein</fullName>
    </submittedName>
</protein>